<gene>
    <name evidence="3" type="ORF">DCCM_4137</name>
</gene>
<feature type="transmembrane region" description="Helical" evidence="1">
    <location>
        <begin position="63"/>
        <end position="83"/>
    </location>
</feature>
<keyword evidence="1" id="KW-0472">Membrane</keyword>
<organism evidence="3 4">
    <name type="scientific">Desulfocucumis palustris</name>
    <dbReference type="NCBI Taxonomy" id="1898651"/>
    <lineage>
        <taxon>Bacteria</taxon>
        <taxon>Bacillati</taxon>
        <taxon>Bacillota</taxon>
        <taxon>Clostridia</taxon>
        <taxon>Eubacteriales</taxon>
        <taxon>Desulfocucumaceae</taxon>
        <taxon>Desulfocucumis</taxon>
    </lineage>
</organism>
<keyword evidence="1" id="KW-0812">Transmembrane</keyword>
<keyword evidence="4" id="KW-1185">Reference proteome</keyword>
<feature type="transmembrane region" description="Helical" evidence="1">
    <location>
        <begin position="124"/>
        <end position="145"/>
    </location>
</feature>
<comment type="caution">
    <text evidence="3">The sequence shown here is derived from an EMBL/GenBank/DDBJ whole genome shotgun (WGS) entry which is preliminary data.</text>
</comment>
<dbReference type="AlphaFoldDB" id="A0A2L2XL43"/>
<feature type="domain" description="Nucleoside transporter/FeoB GTPase Gate" evidence="2">
    <location>
        <begin position="23"/>
        <end position="116"/>
    </location>
</feature>
<evidence type="ECO:0000259" key="2">
    <source>
        <dbReference type="Pfam" id="PF07670"/>
    </source>
</evidence>
<evidence type="ECO:0000256" key="1">
    <source>
        <dbReference type="SAM" id="Phobius"/>
    </source>
</evidence>
<dbReference type="Proteomes" id="UP000239549">
    <property type="component" value="Unassembled WGS sequence"/>
</dbReference>
<reference evidence="4" key="1">
    <citation type="submission" date="2018-02" db="EMBL/GenBank/DDBJ databases">
        <title>Genome sequence of Desulfocucumis palustris strain NAW-5.</title>
        <authorList>
            <person name="Watanabe M."/>
            <person name="Kojima H."/>
            <person name="Fukui M."/>
        </authorList>
    </citation>
    <scope>NUCLEOTIDE SEQUENCE [LARGE SCALE GENOMIC DNA]</scope>
    <source>
        <strain evidence="4">NAW-5</strain>
    </source>
</reference>
<proteinExistence type="predicted"/>
<dbReference type="Pfam" id="PF07670">
    <property type="entry name" value="Gate"/>
    <property type="match status" value="1"/>
</dbReference>
<feature type="transmembrane region" description="Helical" evidence="1">
    <location>
        <begin position="95"/>
        <end position="118"/>
    </location>
</feature>
<protein>
    <submittedName>
        <fullName evidence="3">Nucleoside binding-domain containing protein Yvo D</fullName>
    </submittedName>
</protein>
<dbReference type="InterPro" id="IPR011642">
    <property type="entry name" value="Gate_dom"/>
</dbReference>
<evidence type="ECO:0000313" key="3">
    <source>
        <dbReference type="EMBL" id="GBF35016.1"/>
    </source>
</evidence>
<dbReference type="EMBL" id="BFAV01000155">
    <property type="protein sequence ID" value="GBF35016.1"/>
    <property type="molecule type" value="Genomic_DNA"/>
</dbReference>
<evidence type="ECO:0000313" key="4">
    <source>
        <dbReference type="Proteomes" id="UP000239549"/>
    </source>
</evidence>
<accession>A0A2L2XL43</accession>
<name>A0A2L2XL43_9FIRM</name>
<sequence>MDMEWQAFGREAAHGVAYNVALMAAIIIPLMTVLEFARELKLLDRFSSRVTPLLRIFGMSGEASLPLLVGGVFGLAYGAGVIIESARSGKISWRDLFLVNIFLSVFHAAIEDTALFIAVGADPVVILGGRFLLAVVITLAASRIIR</sequence>
<keyword evidence="1" id="KW-1133">Transmembrane helix</keyword>
<feature type="transmembrane region" description="Helical" evidence="1">
    <location>
        <begin position="12"/>
        <end position="34"/>
    </location>
</feature>